<accession>A0A512RLF7</accession>
<evidence type="ECO:0000259" key="2">
    <source>
        <dbReference type="Pfam" id="PF13628"/>
    </source>
</evidence>
<proteinExistence type="predicted"/>
<dbReference type="Proteomes" id="UP000321436">
    <property type="component" value="Unassembled WGS sequence"/>
</dbReference>
<protein>
    <recommendedName>
        <fullName evidence="2">DUF4142 domain-containing protein</fullName>
    </recommendedName>
</protein>
<dbReference type="Gene3D" id="1.20.1260.10">
    <property type="match status" value="1"/>
</dbReference>
<dbReference type="EMBL" id="BKAU01000002">
    <property type="protein sequence ID" value="GEP96538.1"/>
    <property type="molecule type" value="Genomic_DNA"/>
</dbReference>
<feature type="compositionally biased region" description="Polar residues" evidence="1">
    <location>
        <begin position="1"/>
        <end position="15"/>
    </location>
</feature>
<feature type="region of interest" description="Disordered" evidence="1">
    <location>
        <begin position="1"/>
        <end position="44"/>
    </location>
</feature>
<evidence type="ECO:0000313" key="4">
    <source>
        <dbReference type="Proteomes" id="UP000321436"/>
    </source>
</evidence>
<dbReference type="PANTHER" id="PTHR38593:SF1">
    <property type="entry name" value="BLR2558 PROTEIN"/>
    <property type="match status" value="1"/>
</dbReference>
<dbReference type="AlphaFoldDB" id="A0A512RLF7"/>
<evidence type="ECO:0000256" key="1">
    <source>
        <dbReference type="SAM" id="MobiDB-lite"/>
    </source>
</evidence>
<dbReference type="InterPro" id="IPR025419">
    <property type="entry name" value="DUF4142"/>
</dbReference>
<organism evidence="3 4">
    <name type="scientific">Chitinophaga cymbidii</name>
    <dbReference type="NCBI Taxonomy" id="1096750"/>
    <lineage>
        <taxon>Bacteria</taxon>
        <taxon>Pseudomonadati</taxon>
        <taxon>Bacteroidota</taxon>
        <taxon>Chitinophagia</taxon>
        <taxon>Chitinophagales</taxon>
        <taxon>Chitinophagaceae</taxon>
        <taxon>Chitinophaga</taxon>
    </lineage>
</organism>
<reference evidence="3 4" key="1">
    <citation type="submission" date="2019-07" db="EMBL/GenBank/DDBJ databases">
        <title>Whole genome shotgun sequence of Chitinophaga cymbidii NBRC 109752.</title>
        <authorList>
            <person name="Hosoyama A."/>
            <person name="Uohara A."/>
            <person name="Ohji S."/>
            <person name="Ichikawa N."/>
        </authorList>
    </citation>
    <scope>NUCLEOTIDE SEQUENCE [LARGE SCALE GENOMIC DNA]</scope>
    <source>
        <strain evidence="3 4">NBRC 109752</strain>
    </source>
</reference>
<sequence length="183" mass="20333">MAACNTGTRNNNQDSIPAEDTGLTQDMAQDMNRDVLSDDSLRDDSKNITKAAEDGLYEVKLVSSGKAKASSASVKKLAEHMQKAHEKLNQQLAELATKKNVTIPTALEASKEKDIANILEKTGTDFDKAFVDELIDKHEKAIDLFEKTSQNAQDPEVRDWFTKTLPELRSHLEMAKTEQAKLK</sequence>
<dbReference type="InterPro" id="IPR012347">
    <property type="entry name" value="Ferritin-like"/>
</dbReference>
<evidence type="ECO:0000313" key="3">
    <source>
        <dbReference type="EMBL" id="GEP96538.1"/>
    </source>
</evidence>
<feature type="domain" description="DUF4142" evidence="2">
    <location>
        <begin position="43"/>
        <end position="176"/>
    </location>
</feature>
<comment type="caution">
    <text evidence="3">The sequence shown here is derived from an EMBL/GenBank/DDBJ whole genome shotgun (WGS) entry which is preliminary data.</text>
</comment>
<gene>
    <name evidence="3" type="ORF">CCY01nite_27980</name>
</gene>
<feature type="compositionally biased region" description="Basic and acidic residues" evidence="1">
    <location>
        <begin position="31"/>
        <end position="44"/>
    </location>
</feature>
<dbReference type="Pfam" id="PF13628">
    <property type="entry name" value="DUF4142"/>
    <property type="match status" value="1"/>
</dbReference>
<dbReference type="PANTHER" id="PTHR38593">
    <property type="entry name" value="BLR2558 PROTEIN"/>
    <property type="match status" value="1"/>
</dbReference>
<name>A0A512RLF7_9BACT</name>
<keyword evidence="4" id="KW-1185">Reference proteome</keyword>